<accession>A0AAV9V4N3</accession>
<organism evidence="3 4">
    <name type="scientific">Orbilia blumenaviensis</name>
    <dbReference type="NCBI Taxonomy" id="1796055"/>
    <lineage>
        <taxon>Eukaryota</taxon>
        <taxon>Fungi</taxon>
        <taxon>Dikarya</taxon>
        <taxon>Ascomycota</taxon>
        <taxon>Pezizomycotina</taxon>
        <taxon>Orbiliomycetes</taxon>
        <taxon>Orbiliales</taxon>
        <taxon>Orbiliaceae</taxon>
        <taxon>Orbilia</taxon>
    </lineage>
</organism>
<keyword evidence="2" id="KW-1133">Transmembrane helix</keyword>
<dbReference type="GO" id="GO:0005739">
    <property type="term" value="C:mitochondrion"/>
    <property type="evidence" value="ECO:0007669"/>
    <property type="project" value="TreeGrafter"/>
</dbReference>
<evidence type="ECO:0000313" key="3">
    <source>
        <dbReference type="EMBL" id="KAK6352546.1"/>
    </source>
</evidence>
<evidence type="ECO:0000256" key="1">
    <source>
        <dbReference type="SAM" id="MobiDB-lite"/>
    </source>
</evidence>
<reference evidence="3 4" key="1">
    <citation type="submission" date="2019-10" db="EMBL/GenBank/DDBJ databases">
        <authorList>
            <person name="Palmer J.M."/>
        </authorList>
    </citation>
    <scope>NUCLEOTIDE SEQUENCE [LARGE SCALE GENOMIC DNA]</scope>
    <source>
        <strain evidence="3 4">TWF730</strain>
    </source>
</reference>
<comment type="caution">
    <text evidence="3">The sequence shown here is derived from an EMBL/GenBank/DDBJ whole genome shotgun (WGS) entry which is preliminary data.</text>
</comment>
<name>A0AAV9V4N3_9PEZI</name>
<feature type="transmembrane region" description="Helical" evidence="2">
    <location>
        <begin position="184"/>
        <end position="208"/>
    </location>
</feature>
<protein>
    <submittedName>
        <fullName evidence="3">Uncharacterized protein</fullName>
    </submittedName>
</protein>
<feature type="transmembrane region" description="Helical" evidence="2">
    <location>
        <begin position="103"/>
        <end position="125"/>
    </location>
</feature>
<dbReference type="EMBL" id="JAVHNS010000006">
    <property type="protein sequence ID" value="KAK6352546.1"/>
    <property type="molecule type" value="Genomic_DNA"/>
</dbReference>
<dbReference type="Proteomes" id="UP001373714">
    <property type="component" value="Unassembled WGS sequence"/>
</dbReference>
<dbReference type="AlphaFoldDB" id="A0AAV9V4N3"/>
<dbReference type="PANTHER" id="PTHR28002:SF1">
    <property type="entry name" value="MIOREX COMPLEX COMPONENT 11"/>
    <property type="match status" value="1"/>
</dbReference>
<evidence type="ECO:0000313" key="4">
    <source>
        <dbReference type="Proteomes" id="UP001373714"/>
    </source>
</evidence>
<dbReference type="Pfam" id="PF10306">
    <property type="entry name" value="FLILHELTA"/>
    <property type="match status" value="1"/>
</dbReference>
<keyword evidence="2" id="KW-0812">Transmembrane</keyword>
<sequence>MRPPLSISISIPQLWSTASGTETISILSQRRFPRPTPLLNLNPIPKPRLSQPLLRRFLTSPPPPPPNTTTAKTTSRADRILSKLPRYLHPYTHPLLTHPKTHLTSFLILHELTAIIPLFALFSLFQLTSWNPSSLLPSKWFTDEEGGYMRFKRYLEKKDIAWVGGRQVVDLAVAWALVKAVMPVRVLISVVAAPWFARTVVGPVVRVFRR</sequence>
<proteinExistence type="predicted"/>
<keyword evidence="2" id="KW-0472">Membrane</keyword>
<keyword evidence="4" id="KW-1185">Reference proteome</keyword>
<evidence type="ECO:0000256" key="2">
    <source>
        <dbReference type="SAM" id="Phobius"/>
    </source>
</evidence>
<dbReference type="PANTHER" id="PTHR28002">
    <property type="entry name" value="MIOREX COMPLEX COMPONENT 11"/>
    <property type="match status" value="1"/>
</dbReference>
<feature type="region of interest" description="Disordered" evidence="1">
    <location>
        <begin position="55"/>
        <end position="75"/>
    </location>
</feature>
<gene>
    <name evidence="3" type="ORF">TWF730_009370</name>
</gene>
<dbReference type="InterPro" id="IPR018811">
    <property type="entry name" value="MRX11"/>
</dbReference>